<keyword evidence="18" id="KW-1185">Reference proteome</keyword>
<evidence type="ECO:0000256" key="10">
    <source>
        <dbReference type="ARBA" id="ARBA00023128"/>
    </source>
</evidence>
<dbReference type="EC" id="1.1.1.35" evidence="5"/>
<dbReference type="GO" id="GO:0006635">
    <property type="term" value="P:fatty acid beta-oxidation"/>
    <property type="evidence" value="ECO:0007669"/>
    <property type="project" value="TreeGrafter"/>
</dbReference>
<evidence type="ECO:0000256" key="14">
    <source>
        <dbReference type="PIRSR" id="PIRSR000105-3"/>
    </source>
</evidence>
<feature type="binding site" evidence="14">
    <location>
        <position position="75"/>
    </location>
    <ligand>
        <name>CoA</name>
        <dbReference type="ChEBI" id="CHEBI:57287"/>
    </ligand>
</feature>
<dbReference type="InterPro" id="IPR006176">
    <property type="entry name" value="3-OHacyl-CoA_DH_NAD-bd"/>
</dbReference>
<dbReference type="EMBL" id="CADEPM010000002">
    <property type="protein sequence ID" value="CAB3401176.1"/>
    <property type="molecule type" value="Genomic_DNA"/>
</dbReference>
<evidence type="ECO:0000313" key="17">
    <source>
        <dbReference type="EMBL" id="CAB3401176.1"/>
    </source>
</evidence>
<dbReference type="Gene3D" id="1.10.1040.10">
    <property type="entry name" value="N-(1-d-carboxylethyl)-l-norvaline Dehydrogenase, domain 2"/>
    <property type="match status" value="1"/>
</dbReference>
<keyword evidence="7" id="KW-0560">Oxidoreductase</keyword>
<protein>
    <recommendedName>
        <fullName evidence="5">3-hydroxyacyl-CoA dehydrogenase</fullName>
        <ecNumber evidence="5">1.1.1.35</ecNumber>
    </recommendedName>
</protein>
<evidence type="ECO:0000256" key="5">
    <source>
        <dbReference type="ARBA" id="ARBA00013000"/>
    </source>
</evidence>
<evidence type="ECO:0000313" key="18">
    <source>
        <dbReference type="Proteomes" id="UP000494206"/>
    </source>
</evidence>
<feature type="binding site" evidence="13">
    <location>
        <position position="144"/>
    </location>
    <ligand>
        <name>NAD(+)</name>
        <dbReference type="ChEBI" id="CHEBI:57540"/>
    </ligand>
</feature>
<accession>A0A8S1EK46</accession>
<evidence type="ECO:0000256" key="6">
    <source>
        <dbReference type="ARBA" id="ARBA00022832"/>
    </source>
</evidence>
<feature type="domain" description="3-hydroxyacyl-CoA dehydrogenase C-terminal" evidence="15">
    <location>
        <begin position="211"/>
        <end position="308"/>
    </location>
</feature>
<evidence type="ECO:0000256" key="8">
    <source>
        <dbReference type="ARBA" id="ARBA00023027"/>
    </source>
</evidence>
<dbReference type="Proteomes" id="UP000494206">
    <property type="component" value="Unassembled WGS sequence"/>
</dbReference>
<dbReference type="GO" id="GO:0003857">
    <property type="term" value="F:(3S)-3-hydroxyacyl-CoA dehydrogenase (NAD+) activity"/>
    <property type="evidence" value="ECO:0007669"/>
    <property type="project" value="UniProtKB-EC"/>
</dbReference>
<evidence type="ECO:0000256" key="12">
    <source>
        <dbReference type="PIRSR" id="PIRSR000105-1"/>
    </source>
</evidence>
<evidence type="ECO:0000259" key="15">
    <source>
        <dbReference type="Pfam" id="PF00725"/>
    </source>
</evidence>
<gene>
    <name evidence="17" type="ORF">CBOVIS_LOCUS3964</name>
</gene>
<dbReference type="SUPFAM" id="SSF48179">
    <property type="entry name" value="6-phosphogluconate dehydrogenase C-terminal domain-like"/>
    <property type="match status" value="1"/>
</dbReference>
<evidence type="ECO:0000256" key="2">
    <source>
        <dbReference type="ARBA" id="ARBA00005005"/>
    </source>
</evidence>
<dbReference type="Gene3D" id="3.40.50.720">
    <property type="entry name" value="NAD(P)-binding Rossmann-like Domain"/>
    <property type="match status" value="1"/>
</dbReference>
<feature type="site" description="Important for catalytic activity" evidence="12">
    <location>
        <position position="165"/>
    </location>
</feature>
<dbReference type="OrthoDB" id="5958943at2759"/>
<dbReference type="SUPFAM" id="SSF51735">
    <property type="entry name" value="NAD(P)-binding Rossmann-fold domains"/>
    <property type="match status" value="1"/>
</dbReference>
<dbReference type="InterPro" id="IPR052242">
    <property type="entry name" value="Mito_3-hydroxyacyl-CoA_DH"/>
</dbReference>
<evidence type="ECO:0000256" key="1">
    <source>
        <dbReference type="ARBA" id="ARBA00004305"/>
    </source>
</evidence>
<dbReference type="InterPro" id="IPR008927">
    <property type="entry name" value="6-PGluconate_DH-like_C_sf"/>
</dbReference>
<dbReference type="PIRSF" id="PIRSF000105">
    <property type="entry name" value="HCDH"/>
    <property type="match status" value="1"/>
</dbReference>
<keyword evidence="6" id="KW-0276">Fatty acid metabolism</keyword>
<feature type="binding site" evidence="14">
    <location>
        <position position="68"/>
    </location>
    <ligand>
        <name>CoA</name>
        <dbReference type="ChEBI" id="CHEBI:57287"/>
    </ligand>
</feature>
<feature type="binding site" evidence="13">
    <location>
        <position position="122"/>
    </location>
    <ligand>
        <name>NAD(+)</name>
        <dbReference type="ChEBI" id="CHEBI:57540"/>
    </ligand>
</feature>
<dbReference type="GO" id="GO:0005759">
    <property type="term" value="C:mitochondrial matrix"/>
    <property type="evidence" value="ECO:0007669"/>
    <property type="project" value="UniProtKB-SubCell"/>
</dbReference>
<keyword evidence="9" id="KW-0443">Lipid metabolism</keyword>
<dbReference type="PROSITE" id="PS00067">
    <property type="entry name" value="3HCDH"/>
    <property type="match status" value="1"/>
</dbReference>
<comment type="subunit">
    <text evidence="4">Homodimer.</text>
</comment>
<dbReference type="FunFam" id="1.10.1040.10:FF:000019">
    <property type="entry name" value="3-hydroxybutyryl-CoA dehydrogenase FadB2"/>
    <property type="match status" value="1"/>
</dbReference>
<dbReference type="InterPro" id="IPR022694">
    <property type="entry name" value="3-OHacyl-CoA_DH"/>
</dbReference>
<evidence type="ECO:0000256" key="13">
    <source>
        <dbReference type="PIRSR" id="PIRSR000105-2"/>
    </source>
</evidence>
<feature type="binding site" evidence="13">
    <location>
        <begin position="29"/>
        <end position="34"/>
    </location>
    <ligand>
        <name>NAD(+)</name>
        <dbReference type="ChEBI" id="CHEBI:57540"/>
    </ligand>
</feature>
<evidence type="ECO:0000256" key="4">
    <source>
        <dbReference type="ARBA" id="ARBA00011738"/>
    </source>
</evidence>
<reference evidence="17 18" key="1">
    <citation type="submission" date="2020-04" db="EMBL/GenBank/DDBJ databases">
        <authorList>
            <person name="Laetsch R D."/>
            <person name="Stevens L."/>
            <person name="Kumar S."/>
            <person name="Blaxter L. M."/>
        </authorList>
    </citation>
    <scope>NUCLEOTIDE SEQUENCE [LARGE SCALE GENOMIC DNA]</scope>
</reference>
<feature type="binding site" evidence="14">
    <location>
        <position position="144"/>
    </location>
    <ligand>
        <name>CoA</name>
        <dbReference type="ChEBI" id="CHEBI:57287"/>
    </ligand>
</feature>
<dbReference type="PANTHER" id="PTHR43561:SF3">
    <property type="entry name" value="HYDROXYACYL-COENZYME A DEHYDROGENASE, MITOCHONDRIAL"/>
    <property type="match status" value="1"/>
</dbReference>
<dbReference type="GO" id="GO:0070403">
    <property type="term" value="F:NAD+ binding"/>
    <property type="evidence" value="ECO:0007669"/>
    <property type="project" value="InterPro"/>
</dbReference>
<dbReference type="PANTHER" id="PTHR43561">
    <property type="match status" value="1"/>
</dbReference>
<keyword evidence="8 13" id="KW-0520">NAD</keyword>
<keyword evidence="10" id="KW-0496">Mitochondrion</keyword>
<dbReference type="AlphaFoldDB" id="A0A8S1EK46"/>
<sequence length="308" mass="33410">MLSSTCTAAVRGLSTSATLSKINNVTVIGAGLMGSGIAQVSANAKLNVTVVDNNQEALNKAHKSIEVSLKRVAKKKFAEDVNAQDELVSSVLSRIQLSTDVKAGVKDADLVIEAIVENIDVKRKLFADVEAAAKPSALITTNTSSLRLEDIGLNLKDKTRFGGLHFFNPVPVMKLLEVIRHKETSDATFNELVNYGKAVGKVTVACKDTPGFIVNRLLVPYMFEALRLYERGDASMSDIDVAMKLGAGYPMGPFELGDYVGLDTCKFIMDGWHKQYPDEPAFKPSPTINKLVSEGKNGRKSGEGFYKY</sequence>
<evidence type="ECO:0000256" key="7">
    <source>
        <dbReference type="ARBA" id="ARBA00023002"/>
    </source>
</evidence>
<comment type="subcellular location">
    <subcellularLocation>
        <location evidence="1">Mitochondrion matrix</location>
    </subcellularLocation>
</comment>
<feature type="binding site" evidence="13">
    <location>
        <position position="168"/>
    </location>
    <ligand>
        <name>NAD(+)</name>
        <dbReference type="ChEBI" id="CHEBI:57540"/>
    </ligand>
</feature>
<comment type="catalytic activity">
    <reaction evidence="11">
        <text>a (3S)-3-hydroxyacyl-CoA + NAD(+) = a 3-oxoacyl-CoA + NADH + H(+)</text>
        <dbReference type="Rhea" id="RHEA:22432"/>
        <dbReference type="ChEBI" id="CHEBI:15378"/>
        <dbReference type="ChEBI" id="CHEBI:57318"/>
        <dbReference type="ChEBI" id="CHEBI:57540"/>
        <dbReference type="ChEBI" id="CHEBI:57945"/>
        <dbReference type="ChEBI" id="CHEBI:90726"/>
        <dbReference type="EC" id="1.1.1.35"/>
    </reaction>
</comment>
<dbReference type="Pfam" id="PF02737">
    <property type="entry name" value="3HCDH_N"/>
    <property type="match status" value="1"/>
</dbReference>
<dbReference type="InterPro" id="IPR006108">
    <property type="entry name" value="3HC_DH_C"/>
</dbReference>
<feature type="binding site" evidence="13">
    <location>
        <position position="52"/>
    </location>
    <ligand>
        <name>NAD(+)</name>
        <dbReference type="ChEBI" id="CHEBI:57540"/>
    </ligand>
</feature>
<dbReference type="InterPro" id="IPR006180">
    <property type="entry name" value="3-OHacyl-CoA_DH_CS"/>
</dbReference>
<dbReference type="InterPro" id="IPR013328">
    <property type="entry name" value="6PGD_dom2"/>
</dbReference>
<evidence type="ECO:0000256" key="9">
    <source>
        <dbReference type="ARBA" id="ARBA00023098"/>
    </source>
</evidence>
<dbReference type="FunFam" id="3.40.50.720:FF:000009">
    <property type="entry name" value="Fatty oxidation complex, alpha subunit"/>
    <property type="match status" value="1"/>
</dbReference>
<proteinExistence type="inferred from homology"/>
<evidence type="ECO:0000256" key="11">
    <source>
        <dbReference type="ARBA" id="ARBA00049556"/>
    </source>
</evidence>
<name>A0A8S1EK46_9PELO</name>
<comment type="caution">
    <text evidence="17">The sequence shown here is derived from an EMBL/GenBank/DDBJ whole genome shotgun (WGS) entry which is preliminary data.</text>
</comment>
<comment type="pathway">
    <text evidence="2">Lipid metabolism; fatty acid beta-oxidation.</text>
</comment>
<organism evidence="17 18">
    <name type="scientific">Caenorhabditis bovis</name>
    <dbReference type="NCBI Taxonomy" id="2654633"/>
    <lineage>
        <taxon>Eukaryota</taxon>
        <taxon>Metazoa</taxon>
        <taxon>Ecdysozoa</taxon>
        <taxon>Nematoda</taxon>
        <taxon>Chromadorea</taxon>
        <taxon>Rhabditida</taxon>
        <taxon>Rhabditina</taxon>
        <taxon>Rhabditomorpha</taxon>
        <taxon>Rhabditoidea</taxon>
        <taxon>Rhabditidae</taxon>
        <taxon>Peloderinae</taxon>
        <taxon>Caenorhabditis</taxon>
    </lineage>
</organism>
<dbReference type="InterPro" id="IPR036291">
    <property type="entry name" value="NAD(P)-bd_dom_sf"/>
</dbReference>
<feature type="binding site" evidence="13">
    <location>
        <position position="300"/>
    </location>
    <ligand>
        <name>NAD(+)</name>
        <dbReference type="ChEBI" id="CHEBI:57540"/>
    </ligand>
</feature>
<feature type="domain" description="3-hydroxyacyl-CoA dehydrogenase NAD binding" evidence="16">
    <location>
        <begin position="24"/>
        <end position="209"/>
    </location>
</feature>
<comment type="similarity">
    <text evidence="3">Belongs to the 3-hydroxyacyl-CoA dehydrogenase family.</text>
</comment>
<evidence type="ECO:0000259" key="16">
    <source>
        <dbReference type="Pfam" id="PF02737"/>
    </source>
</evidence>
<dbReference type="Pfam" id="PF00725">
    <property type="entry name" value="3HCDH"/>
    <property type="match status" value="1"/>
</dbReference>
<feature type="binding site" evidence="13">
    <location>
        <position position="117"/>
    </location>
    <ligand>
        <name>NAD(+)</name>
        <dbReference type="ChEBI" id="CHEBI:57540"/>
    </ligand>
</feature>
<evidence type="ECO:0000256" key="3">
    <source>
        <dbReference type="ARBA" id="ARBA00009463"/>
    </source>
</evidence>